<dbReference type="AlphaFoldDB" id="A0A369ALH2"/>
<proteinExistence type="predicted"/>
<organism evidence="1 2">
    <name type="scientific">Extensimonas vulgaris</name>
    <dbReference type="NCBI Taxonomy" id="1031594"/>
    <lineage>
        <taxon>Bacteria</taxon>
        <taxon>Pseudomonadati</taxon>
        <taxon>Pseudomonadota</taxon>
        <taxon>Betaproteobacteria</taxon>
        <taxon>Burkholderiales</taxon>
        <taxon>Comamonadaceae</taxon>
        <taxon>Extensimonas</taxon>
    </lineage>
</organism>
<comment type="caution">
    <text evidence="1">The sequence shown here is derived from an EMBL/GenBank/DDBJ whole genome shotgun (WGS) entry which is preliminary data.</text>
</comment>
<dbReference type="EMBL" id="QPJU01000009">
    <property type="protein sequence ID" value="RCX08254.1"/>
    <property type="molecule type" value="Genomic_DNA"/>
</dbReference>
<name>A0A369ALH2_9BURK</name>
<evidence type="ECO:0000313" key="1">
    <source>
        <dbReference type="EMBL" id="RCX08254.1"/>
    </source>
</evidence>
<accession>A0A369ALH2</accession>
<sequence>MTSPTTIYANPDGHEIAVVDNLLTACTSEGTAVSIPIGPEGLRDVAAKLLAQADADVANTAEHEGAALGLALVQELVAMRGRSQADALRQIHDKLQALNKMGHFDRAAGGFSVAILNVLQVGVANLPRVEGCK</sequence>
<dbReference type="RefSeq" id="WP_114483994.1">
    <property type="nucleotide sequence ID" value="NZ_QPJU01000009.1"/>
</dbReference>
<dbReference type="Proteomes" id="UP000252174">
    <property type="component" value="Unassembled WGS sequence"/>
</dbReference>
<gene>
    <name evidence="1" type="ORF">DFR45_10974</name>
</gene>
<evidence type="ECO:0000313" key="2">
    <source>
        <dbReference type="Proteomes" id="UP000252174"/>
    </source>
</evidence>
<dbReference type="OrthoDB" id="8913710at2"/>
<protein>
    <submittedName>
        <fullName evidence="1">Uncharacterized protein</fullName>
    </submittedName>
</protein>
<reference evidence="1 2" key="1">
    <citation type="submission" date="2018-07" db="EMBL/GenBank/DDBJ databases">
        <title>Genomic Encyclopedia of Type Strains, Phase IV (KMG-IV): sequencing the most valuable type-strain genomes for metagenomic binning, comparative biology and taxonomic classification.</title>
        <authorList>
            <person name="Goeker M."/>
        </authorList>
    </citation>
    <scope>NUCLEOTIDE SEQUENCE [LARGE SCALE GENOMIC DNA]</scope>
    <source>
        <strain evidence="1 2">DSM 100911</strain>
    </source>
</reference>
<keyword evidence="2" id="KW-1185">Reference proteome</keyword>